<feature type="compositionally biased region" description="Low complexity" evidence="2">
    <location>
        <begin position="156"/>
        <end position="174"/>
    </location>
</feature>
<evidence type="ECO:0000256" key="2">
    <source>
        <dbReference type="SAM" id="MobiDB-lite"/>
    </source>
</evidence>
<evidence type="ECO:0000259" key="3">
    <source>
        <dbReference type="Pfam" id="PF00155"/>
    </source>
</evidence>
<sequence>MPPSSFVNSVITSSPSSTGATTTATTLFRSSLALGWTPRRSLASSILLLQPLNISAARQSSQLTSTSGMTSPTFSTATTTPATFVSSDAGGRPVMTRNNTGKFVAPAGGGGSGSSSCFRNSWRARFFGSFTHHYKQRSMSISSVSKVGPLFAESNIGDSSASSSSNGSSSSNFSTPEAPSRYFSASSSSTNNEITSATPTTSTGSGRSGSKLSSIRAQAAIQLLPSYIADARAVTKYSPISSPEGALQLSVAENQLCELPIRGMIGIVEGGNYVVEGGEAGGSIAEEKREMTLTDVLSQLASSKYPRPSDTGAENASAGNVFQRDMIYYQPTQGVPSVRRAMANYLQSLLLPSNTQSSSSRKFIPDNIILGAGCNAVLENLCMCLANPGDAALIPTPYYASFEFDLSARAGCHIVPVNTFNHHPDGRTVPSSWSEPIAPEFYYPNRSSLDAAYQRAQMETGRPPRILLLSHPNNPLGICYPPRVVQECIDWCREKEVHLVSDEIYAGSVYRKERTLGEERGQPTFVSVMDLGSRSCDASHNGLGLGPYIHLVYALSKDFALSGLRVGVTYTENEEILLPLQKLNDMCQISSQTQLLVERMMCADAIMDGGDERGSNDDVDSSQKFFDVYMKVNNENIRARCDKLHSFLEDVGIPSLPADSGLFVWMDLREFLPPLADGASEASESIESKEARERHLYLLLMKKYGLLFTPGMSMRSERAGFFRFVFTAASEEEFDLGLVRLRKAVEEMRNR</sequence>
<reference evidence="4 5" key="1">
    <citation type="submission" date="2024-10" db="EMBL/GenBank/DDBJ databases">
        <title>Updated reference genomes for cyclostephanoid diatoms.</title>
        <authorList>
            <person name="Roberts W.R."/>
            <person name="Alverson A.J."/>
        </authorList>
    </citation>
    <scope>NUCLEOTIDE SEQUENCE [LARGE SCALE GENOMIC DNA]</scope>
    <source>
        <strain evidence="4 5">AJA232-27</strain>
    </source>
</reference>
<organism evidence="4 5">
    <name type="scientific">Discostella pseudostelligera</name>
    <dbReference type="NCBI Taxonomy" id="259834"/>
    <lineage>
        <taxon>Eukaryota</taxon>
        <taxon>Sar</taxon>
        <taxon>Stramenopiles</taxon>
        <taxon>Ochrophyta</taxon>
        <taxon>Bacillariophyta</taxon>
        <taxon>Coscinodiscophyceae</taxon>
        <taxon>Thalassiosirophycidae</taxon>
        <taxon>Stephanodiscales</taxon>
        <taxon>Stephanodiscaceae</taxon>
        <taxon>Discostella</taxon>
    </lineage>
</organism>
<dbReference type="PANTHER" id="PTHR43795">
    <property type="entry name" value="BIFUNCTIONAL ASPARTATE AMINOTRANSFERASE AND GLUTAMATE/ASPARTATE-PREPHENATE AMINOTRANSFERASE-RELATED"/>
    <property type="match status" value="1"/>
</dbReference>
<dbReference type="InterPro" id="IPR050478">
    <property type="entry name" value="Ethylene_sulfur-biosynth"/>
</dbReference>
<keyword evidence="5" id="KW-1185">Reference proteome</keyword>
<dbReference type="AlphaFoldDB" id="A0ABD3M7G4"/>
<keyword evidence="1" id="KW-0663">Pyridoxal phosphate</keyword>
<dbReference type="EMBL" id="JALLBG020000195">
    <property type="protein sequence ID" value="KAL3759984.1"/>
    <property type="molecule type" value="Genomic_DNA"/>
</dbReference>
<proteinExistence type="predicted"/>
<evidence type="ECO:0000256" key="1">
    <source>
        <dbReference type="ARBA" id="ARBA00022898"/>
    </source>
</evidence>
<feature type="domain" description="Aminotransferase class I/classII large" evidence="3">
    <location>
        <begin position="327"/>
        <end position="734"/>
    </location>
</feature>
<gene>
    <name evidence="4" type="ORF">ACHAWU_000607</name>
</gene>
<dbReference type="PANTHER" id="PTHR43795:SF39">
    <property type="entry name" value="AMINOTRANSFERASE CLASS I_CLASSII DOMAIN-CONTAINING PROTEIN"/>
    <property type="match status" value="1"/>
</dbReference>
<feature type="compositionally biased region" description="Low complexity" evidence="2">
    <location>
        <begin position="184"/>
        <end position="210"/>
    </location>
</feature>
<evidence type="ECO:0000313" key="5">
    <source>
        <dbReference type="Proteomes" id="UP001530293"/>
    </source>
</evidence>
<dbReference type="InterPro" id="IPR015424">
    <property type="entry name" value="PyrdxlP-dep_Trfase"/>
</dbReference>
<feature type="compositionally biased region" description="Low complexity" evidence="2">
    <location>
        <begin position="70"/>
        <end position="84"/>
    </location>
</feature>
<name>A0ABD3M7G4_9STRA</name>
<accession>A0ABD3M7G4</accession>
<dbReference type="Gene3D" id="3.40.640.10">
    <property type="entry name" value="Type I PLP-dependent aspartate aminotransferase-like (Major domain)"/>
    <property type="match status" value="1"/>
</dbReference>
<protein>
    <recommendedName>
        <fullName evidence="3">Aminotransferase class I/classII large domain-containing protein</fullName>
    </recommendedName>
</protein>
<dbReference type="SUPFAM" id="SSF53383">
    <property type="entry name" value="PLP-dependent transferases"/>
    <property type="match status" value="1"/>
</dbReference>
<dbReference type="CDD" id="cd00609">
    <property type="entry name" value="AAT_like"/>
    <property type="match status" value="1"/>
</dbReference>
<feature type="region of interest" description="Disordered" evidence="2">
    <location>
        <begin position="156"/>
        <end position="210"/>
    </location>
</feature>
<comment type="caution">
    <text evidence="4">The sequence shown here is derived from an EMBL/GenBank/DDBJ whole genome shotgun (WGS) entry which is preliminary data.</text>
</comment>
<dbReference type="InterPro" id="IPR015421">
    <property type="entry name" value="PyrdxlP-dep_Trfase_major"/>
</dbReference>
<dbReference type="InterPro" id="IPR004839">
    <property type="entry name" value="Aminotransferase_I/II_large"/>
</dbReference>
<dbReference type="Pfam" id="PF00155">
    <property type="entry name" value="Aminotran_1_2"/>
    <property type="match status" value="1"/>
</dbReference>
<evidence type="ECO:0000313" key="4">
    <source>
        <dbReference type="EMBL" id="KAL3759984.1"/>
    </source>
</evidence>
<feature type="region of interest" description="Disordered" evidence="2">
    <location>
        <begin position="63"/>
        <end position="93"/>
    </location>
</feature>
<dbReference type="Proteomes" id="UP001530293">
    <property type="component" value="Unassembled WGS sequence"/>
</dbReference>
<dbReference type="InterPro" id="IPR015422">
    <property type="entry name" value="PyrdxlP-dep_Trfase_small"/>
</dbReference>
<dbReference type="Gene3D" id="3.90.1150.10">
    <property type="entry name" value="Aspartate Aminotransferase, domain 1"/>
    <property type="match status" value="1"/>
</dbReference>
<feature type="region of interest" description="Disordered" evidence="2">
    <location>
        <begin position="1"/>
        <end position="22"/>
    </location>
</feature>
<feature type="compositionally biased region" description="Polar residues" evidence="2">
    <location>
        <begin position="1"/>
        <end position="11"/>
    </location>
</feature>
<feature type="compositionally biased region" description="Low complexity" evidence="2">
    <location>
        <begin position="12"/>
        <end position="22"/>
    </location>
</feature>